<keyword evidence="1" id="KW-1133">Transmembrane helix</keyword>
<keyword evidence="3" id="KW-1185">Reference proteome</keyword>
<evidence type="ECO:0000313" key="2">
    <source>
        <dbReference type="EMBL" id="NKX46275.1"/>
    </source>
</evidence>
<organism evidence="2 3">
    <name type="scientific">Roseicyclus persicicus</name>
    <dbReference type="NCBI Taxonomy" id="2650661"/>
    <lineage>
        <taxon>Bacteria</taxon>
        <taxon>Pseudomonadati</taxon>
        <taxon>Pseudomonadota</taxon>
        <taxon>Alphaproteobacteria</taxon>
        <taxon>Rhodobacterales</taxon>
        <taxon>Roseobacteraceae</taxon>
        <taxon>Roseicyclus</taxon>
    </lineage>
</organism>
<dbReference type="Proteomes" id="UP000526408">
    <property type="component" value="Unassembled WGS sequence"/>
</dbReference>
<dbReference type="AlphaFoldDB" id="A0A7X6JYV3"/>
<dbReference type="EMBL" id="JAAZQQ010000006">
    <property type="protein sequence ID" value="NKX46275.1"/>
    <property type="molecule type" value="Genomic_DNA"/>
</dbReference>
<gene>
    <name evidence="2" type="ORF">HCU73_16905</name>
</gene>
<keyword evidence="1" id="KW-0472">Membrane</keyword>
<feature type="transmembrane region" description="Helical" evidence="1">
    <location>
        <begin position="145"/>
        <end position="165"/>
    </location>
</feature>
<feature type="transmembrane region" description="Helical" evidence="1">
    <location>
        <begin position="65"/>
        <end position="87"/>
    </location>
</feature>
<evidence type="ECO:0000256" key="1">
    <source>
        <dbReference type="SAM" id="Phobius"/>
    </source>
</evidence>
<protein>
    <submittedName>
        <fullName evidence="2">Uncharacterized protein</fullName>
    </submittedName>
</protein>
<name>A0A7X6JYV3_9RHOB</name>
<feature type="transmembrane region" description="Helical" evidence="1">
    <location>
        <begin position="108"/>
        <end position="125"/>
    </location>
</feature>
<feature type="transmembrane region" description="Helical" evidence="1">
    <location>
        <begin position="25"/>
        <end position="45"/>
    </location>
</feature>
<comment type="caution">
    <text evidence="2">The sequence shown here is derived from an EMBL/GenBank/DDBJ whole genome shotgun (WGS) entry which is preliminary data.</text>
</comment>
<proteinExistence type="predicted"/>
<evidence type="ECO:0000313" key="3">
    <source>
        <dbReference type="Proteomes" id="UP000526408"/>
    </source>
</evidence>
<sequence>MRPHRTPSSFHKIPVTGLGAQRRFALFYGWVLGGVAITLLFLPLAMAAGEADFGAALSEWYAREALIVVLPGLFLWAVMLGPVWFALRLWIVRQGDRPLGPRPATLPVWMAIWVGFLLVQLWQVGEDGRAAPPGVLALIPAPFDLLFNPILLAQMGGVTVMFLVYRRQRPQDEWDNPRGPIVSTR</sequence>
<keyword evidence="1" id="KW-0812">Transmembrane</keyword>
<reference evidence="2 3" key="1">
    <citation type="submission" date="2020-04" db="EMBL/GenBank/DDBJ databases">
        <authorList>
            <person name="Yoon J."/>
        </authorList>
    </citation>
    <scope>NUCLEOTIDE SEQUENCE [LARGE SCALE GENOMIC DNA]</scope>
    <source>
        <strain evidence="2 3">KMU-115</strain>
    </source>
</reference>
<dbReference type="RefSeq" id="WP_168624656.1">
    <property type="nucleotide sequence ID" value="NZ_JAAZQQ010000006.1"/>
</dbReference>
<accession>A0A7X6JYV3</accession>